<dbReference type="EMBL" id="CP042874">
    <property type="protein sequence ID" value="QEF15744.1"/>
    <property type="molecule type" value="Genomic_DNA"/>
</dbReference>
<dbReference type="InterPro" id="IPR020250">
    <property type="entry name" value="Plasmid_pXO2-72"/>
</dbReference>
<organism evidence="1">
    <name type="scientific">Bacillus cereus</name>
    <dbReference type="NCBI Taxonomy" id="1396"/>
    <lineage>
        <taxon>Bacteria</taxon>
        <taxon>Bacillati</taxon>
        <taxon>Bacillota</taxon>
        <taxon>Bacilli</taxon>
        <taxon>Bacillales</taxon>
        <taxon>Bacillaceae</taxon>
        <taxon>Bacillus</taxon>
        <taxon>Bacillus cereus group</taxon>
    </lineage>
</organism>
<proteinExistence type="predicted"/>
<accession>A0A5B9HJL3</accession>
<sequence length="63" mass="7444">MLFTLDEIMTPREACDRWEITLDNLHMKLNRLKNSDVLNGLIKEGKAKYYKPEGKKEENGYLQ</sequence>
<dbReference type="Pfam" id="PF17443">
    <property type="entry name" value="pXO2-72"/>
    <property type="match status" value="1"/>
</dbReference>
<evidence type="ECO:0000313" key="1">
    <source>
        <dbReference type="EMBL" id="QEF15744.1"/>
    </source>
</evidence>
<reference evidence="1" key="1">
    <citation type="submission" date="2019-08" db="EMBL/GenBank/DDBJ databases">
        <title>Antibiosis Participates in the Biocontrol of Bucillus cereus 0-9 Against Rice Sheath Blight.</title>
        <authorList>
            <person name="Wang G."/>
            <person name="Liu F."/>
        </authorList>
    </citation>
    <scope>NUCLEOTIDE SEQUENCE</scope>
    <source>
        <strain evidence="1">09</strain>
    </source>
</reference>
<protein>
    <submittedName>
        <fullName evidence="1">Uncharacterized protein</fullName>
    </submittedName>
</protein>
<name>A0A5B9HJL3_BACCE</name>
<gene>
    <name evidence="1" type="ORF">FRY47_05045</name>
</gene>
<dbReference type="AlphaFoldDB" id="A0A5B9HJL3"/>